<keyword evidence="3" id="KW-1185">Reference proteome</keyword>
<dbReference type="InterPro" id="IPR009207">
    <property type="entry name" value="SET7_MeTrfase"/>
</dbReference>
<dbReference type="Gene3D" id="2.170.270.10">
    <property type="entry name" value="SET domain"/>
    <property type="match status" value="1"/>
</dbReference>
<reference evidence="2 3" key="1">
    <citation type="submission" date="2018-01" db="EMBL/GenBank/DDBJ databases">
        <title>G. obscuriglobus.</title>
        <authorList>
            <person name="Franke J."/>
            <person name="Blomberg W."/>
            <person name="Selmecki A."/>
        </authorList>
    </citation>
    <scope>NUCLEOTIDE SEQUENCE [LARGE SCALE GENOMIC DNA]</scope>
    <source>
        <strain evidence="2 3">DSM 5831</strain>
    </source>
</reference>
<accession>A0A2Z3H3J3</accession>
<evidence type="ECO:0000313" key="2">
    <source>
        <dbReference type="EMBL" id="AWM36194.1"/>
    </source>
</evidence>
<evidence type="ECO:0000259" key="1">
    <source>
        <dbReference type="PROSITE" id="PS50280"/>
    </source>
</evidence>
<feature type="domain" description="SET" evidence="1">
    <location>
        <begin position="8"/>
        <end position="114"/>
    </location>
</feature>
<gene>
    <name evidence="2" type="ORF">C1280_03655</name>
</gene>
<dbReference type="InterPro" id="IPR001214">
    <property type="entry name" value="SET_dom"/>
</dbReference>
<dbReference type="InterPro" id="IPR046341">
    <property type="entry name" value="SET_dom_sf"/>
</dbReference>
<dbReference type="Proteomes" id="UP000245802">
    <property type="component" value="Chromosome"/>
</dbReference>
<sequence>MSSVSSGSALYIRKVRGMGRGVFAGRDYHRGEVIEVCPVIPLPDPAPTDPGRVLERYVFWWGENGRAIALGYGSLYNHSASPNARFTPRESRTDIVIRAMRDITAGEQIMIDYGWDEADFAALLSPPPG</sequence>
<proteinExistence type="predicted"/>
<evidence type="ECO:0000313" key="3">
    <source>
        <dbReference type="Proteomes" id="UP000245802"/>
    </source>
</evidence>
<organism evidence="2 3">
    <name type="scientific">Gemmata obscuriglobus</name>
    <dbReference type="NCBI Taxonomy" id="114"/>
    <lineage>
        <taxon>Bacteria</taxon>
        <taxon>Pseudomonadati</taxon>
        <taxon>Planctomycetota</taxon>
        <taxon>Planctomycetia</taxon>
        <taxon>Gemmatales</taxon>
        <taxon>Gemmataceae</taxon>
        <taxon>Gemmata</taxon>
    </lineage>
</organism>
<dbReference type="PROSITE" id="PS50280">
    <property type="entry name" value="SET"/>
    <property type="match status" value="1"/>
</dbReference>
<dbReference type="OrthoDB" id="279507at2"/>
<dbReference type="KEGG" id="gog:C1280_03655"/>
<dbReference type="SUPFAM" id="SSF82199">
    <property type="entry name" value="SET domain"/>
    <property type="match status" value="1"/>
</dbReference>
<dbReference type="SMART" id="SM00317">
    <property type="entry name" value="SET"/>
    <property type="match status" value="1"/>
</dbReference>
<dbReference type="RefSeq" id="WP_010044726.1">
    <property type="nucleotide sequence ID" value="NZ_CP025958.1"/>
</dbReference>
<protein>
    <submittedName>
        <fullName evidence="2">SET domain-containing protein</fullName>
    </submittedName>
</protein>
<dbReference type="EMBL" id="CP025958">
    <property type="protein sequence ID" value="AWM36194.1"/>
    <property type="molecule type" value="Genomic_DNA"/>
</dbReference>
<dbReference type="AlphaFoldDB" id="A0A2Z3H3J3"/>
<dbReference type="PIRSF" id="PIRSF022536">
    <property type="entry name" value="A612L_SET"/>
    <property type="match status" value="1"/>
</dbReference>
<name>A0A2Z3H3J3_9BACT</name>
<dbReference type="Pfam" id="PF00856">
    <property type="entry name" value="SET"/>
    <property type="match status" value="1"/>
</dbReference>
<dbReference type="GO" id="GO:0062122">
    <property type="term" value="F:histone H3K37 methyltransferase activity"/>
    <property type="evidence" value="ECO:0007669"/>
    <property type="project" value="InterPro"/>
</dbReference>